<name>A0A7W3J647_9MICO</name>
<protein>
    <submittedName>
        <fullName evidence="2">Uncharacterized protein</fullName>
    </submittedName>
</protein>
<gene>
    <name evidence="2" type="ORF">FHX71_000890</name>
</gene>
<dbReference type="RefSeq" id="WP_220489481.1">
    <property type="nucleotide sequence ID" value="NZ_BAAATF010000002.1"/>
</dbReference>
<evidence type="ECO:0000256" key="1">
    <source>
        <dbReference type="SAM" id="MobiDB-lite"/>
    </source>
</evidence>
<keyword evidence="3" id="KW-1185">Reference proteome</keyword>
<evidence type="ECO:0000313" key="3">
    <source>
        <dbReference type="Proteomes" id="UP000540568"/>
    </source>
</evidence>
<dbReference type="AlphaFoldDB" id="A0A7W3J647"/>
<dbReference type="EMBL" id="JACGWV010000001">
    <property type="protein sequence ID" value="MBA8806948.1"/>
    <property type="molecule type" value="Genomic_DNA"/>
</dbReference>
<accession>A0A7W3J647</accession>
<dbReference type="Proteomes" id="UP000540568">
    <property type="component" value="Unassembled WGS sequence"/>
</dbReference>
<comment type="caution">
    <text evidence="2">The sequence shown here is derived from an EMBL/GenBank/DDBJ whole genome shotgun (WGS) entry which is preliminary data.</text>
</comment>
<feature type="region of interest" description="Disordered" evidence="1">
    <location>
        <begin position="153"/>
        <end position="182"/>
    </location>
</feature>
<evidence type="ECO:0000313" key="2">
    <source>
        <dbReference type="EMBL" id="MBA8806948.1"/>
    </source>
</evidence>
<reference evidence="2 3" key="1">
    <citation type="submission" date="2020-07" db="EMBL/GenBank/DDBJ databases">
        <title>Sequencing the genomes of 1000 actinobacteria strains.</title>
        <authorList>
            <person name="Klenk H.-P."/>
        </authorList>
    </citation>
    <scope>NUCLEOTIDE SEQUENCE [LARGE SCALE GENOMIC DNA]</scope>
    <source>
        <strain evidence="2 3">DSM 44121</strain>
    </source>
</reference>
<proteinExistence type="predicted"/>
<sequence length="182" mass="19788">MNYGELEANVLRLIIEATDDDVRAFGEQTVTRLVRPELWRGAVAEELTDEAQAALARACADVLTISAAELGDELQTIYDGILVDDDLDNGVLTAVKALAHWHSYLEQDRRGELYELAIRSVEEVDHEVSAALDDFLATPEMAAEYERIQRLLAPGAGPAPAESRPALGQEPGDSTTKAADQV</sequence>
<feature type="compositionally biased region" description="Polar residues" evidence="1">
    <location>
        <begin position="172"/>
        <end position="182"/>
    </location>
</feature>
<organism evidence="2 3">
    <name type="scientific">Promicromonospora sukumoe</name>
    <dbReference type="NCBI Taxonomy" id="88382"/>
    <lineage>
        <taxon>Bacteria</taxon>
        <taxon>Bacillati</taxon>
        <taxon>Actinomycetota</taxon>
        <taxon>Actinomycetes</taxon>
        <taxon>Micrococcales</taxon>
        <taxon>Promicromonosporaceae</taxon>
        <taxon>Promicromonospora</taxon>
    </lineage>
</organism>